<sequence>MRLSSVLGSALLAATVLAPALPAHAAAVPAIQITRVYYDSPGTDRRSNTSLNGEYVTVKNTTRRAIDLADWTIRDKTGYTYTIGDDVLLGAGKKLTLRTGQGRDSATTLYWNRRADVWNNDRDTAYVRRPDGRLVDSCAYDSTRADYTAC</sequence>
<keyword evidence="1" id="KW-0732">Signal</keyword>
<feature type="chain" id="PRO_5007905781" evidence="1">
    <location>
        <begin position="26"/>
        <end position="150"/>
    </location>
</feature>
<keyword evidence="3" id="KW-0255">Endonuclease</keyword>
<evidence type="ECO:0000313" key="4">
    <source>
        <dbReference type="Proteomes" id="UP000077701"/>
    </source>
</evidence>
<name>A0A171DJ98_9ACTN</name>
<feature type="domain" description="LTD" evidence="2">
    <location>
        <begin position="19"/>
        <end position="144"/>
    </location>
</feature>
<dbReference type="InterPro" id="IPR001322">
    <property type="entry name" value="Lamin_tail_dom"/>
</dbReference>
<reference evidence="4" key="2">
    <citation type="submission" date="2016-04" db="EMBL/GenBank/DDBJ databases">
        <title>Planomonospora sphaerica JCM9374 whole genome shotgun sequence.</title>
        <authorList>
            <person name="Suzuki T."/>
            <person name="Dohra H."/>
            <person name="Kodani S."/>
        </authorList>
    </citation>
    <scope>NUCLEOTIDE SEQUENCE [LARGE SCALE GENOMIC DNA]</scope>
    <source>
        <strain evidence="4">JCM 9374</strain>
    </source>
</reference>
<dbReference type="EMBL" id="BDCX01000011">
    <property type="protein sequence ID" value="GAT68917.1"/>
    <property type="molecule type" value="Genomic_DNA"/>
</dbReference>
<reference evidence="3 4" key="1">
    <citation type="journal article" date="2016" name="Genome Announc.">
        <title>Draft Genome Sequence of Planomonospora sphaerica JCM9374, a Rare Actinomycete.</title>
        <authorList>
            <person name="Dohra H."/>
            <person name="Suzuki T."/>
            <person name="Inoue Y."/>
            <person name="Kodani S."/>
        </authorList>
    </citation>
    <scope>NUCLEOTIDE SEQUENCE [LARGE SCALE GENOMIC DNA]</scope>
    <source>
        <strain evidence="3 4">JCM 9374</strain>
    </source>
</reference>
<comment type="caution">
    <text evidence="3">The sequence shown here is derived from an EMBL/GenBank/DDBJ whole genome shotgun (WGS) entry which is preliminary data.</text>
</comment>
<keyword evidence="3" id="KW-0378">Hydrolase</keyword>
<dbReference type="Gene3D" id="2.60.40.1260">
    <property type="entry name" value="Lamin Tail domain"/>
    <property type="match status" value="1"/>
</dbReference>
<dbReference type="PROSITE" id="PS51841">
    <property type="entry name" value="LTD"/>
    <property type="match status" value="1"/>
</dbReference>
<dbReference type="Proteomes" id="UP000077701">
    <property type="component" value="Unassembled WGS sequence"/>
</dbReference>
<feature type="signal peptide" evidence="1">
    <location>
        <begin position="1"/>
        <end position="25"/>
    </location>
</feature>
<dbReference type="STRING" id="161355.PS9374_04582"/>
<keyword evidence="3" id="KW-0540">Nuclease</keyword>
<organism evidence="3 4">
    <name type="scientific">Planomonospora sphaerica</name>
    <dbReference type="NCBI Taxonomy" id="161355"/>
    <lineage>
        <taxon>Bacteria</taxon>
        <taxon>Bacillati</taxon>
        <taxon>Actinomycetota</taxon>
        <taxon>Actinomycetes</taxon>
        <taxon>Streptosporangiales</taxon>
        <taxon>Streptosporangiaceae</taxon>
        <taxon>Planomonospora</taxon>
    </lineage>
</organism>
<proteinExistence type="predicted"/>
<accession>A0A171DJ98</accession>
<evidence type="ECO:0000256" key="1">
    <source>
        <dbReference type="SAM" id="SignalP"/>
    </source>
</evidence>
<dbReference type="InterPro" id="IPR036415">
    <property type="entry name" value="Lamin_tail_dom_sf"/>
</dbReference>
<dbReference type="Pfam" id="PF00932">
    <property type="entry name" value="LTD"/>
    <property type="match status" value="1"/>
</dbReference>
<dbReference type="SUPFAM" id="SSF74853">
    <property type="entry name" value="Lamin A/C globular tail domain"/>
    <property type="match status" value="1"/>
</dbReference>
<keyword evidence="4" id="KW-1185">Reference proteome</keyword>
<gene>
    <name evidence="3" type="ORF">PS9374_04582</name>
</gene>
<evidence type="ECO:0000259" key="2">
    <source>
        <dbReference type="PROSITE" id="PS51841"/>
    </source>
</evidence>
<dbReference type="RefSeq" id="WP_068899863.1">
    <property type="nucleotide sequence ID" value="NZ_BDCX01000011.1"/>
</dbReference>
<dbReference type="GO" id="GO:0004519">
    <property type="term" value="F:endonuclease activity"/>
    <property type="evidence" value="ECO:0007669"/>
    <property type="project" value="UniProtKB-KW"/>
</dbReference>
<evidence type="ECO:0000313" key="3">
    <source>
        <dbReference type="EMBL" id="GAT68917.1"/>
    </source>
</evidence>
<protein>
    <submittedName>
        <fullName evidence="3">DNA/RNA non-specific endonuclease</fullName>
    </submittedName>
</protein>
<dbReference type="AlphaFoldDB" id="A0A171DJ98"/>